<proteinExistence type="predicted"/>
<evidence type="ECO:0000313" key="2">
    <source>
        <dbReference type="Proteomes" id="UP000020467"/>
    </source>
</evidence>
<dbReference type="AlphaFoldDB" id="A0A010R0L3"/>
<comment type="caution">
    <text evidence="1">The sequence shown here is derived from an EMBL/GenBank/DDBJ whole genome shotgun (WGS) entry which is preliminary data.</text>
</comment>
<reference evidence="1 2" key="1">
    <citation type="submission" date="2014-02" db="EMBL/GenBank/DDBJ databases">
        <title>The genome sequence of Colletotrichum fioriniae PJ7.</title>
        <authorList>
            <person name="Baroncelli R."/>
            <person name="Thon M.R."/>
        </authorList>
    </citation>
    <scope>NUCLEOTIDE SEQUENCE [LARGE SCALE GENOMIC DNA]</scope>
    <source>
        <strain evidence="1 2">PJ7</strain>
    </source>
</reference>
<dbReference type="HOGENOM" id="CLU_1906567_0_0_1"/>
<evidence type="ECO:0000313" key="1">
    <source>
        <dbReference type="EMBL" id="EXF82300.1"/>
    </source>
</evidence>
<keyword evidence="2" id="KW-1185">Reference proteome</keyword>
<gene>
    <name evidence="1" type="ORF">CFIO01_08187</name>
</gene>
<accession>A0A010R0L3</accession>
<dbReference type="EMBL" id="JARH01000330">
    <property type="protein sequence ID" value="EXF82300.1"/>
    <property type="molecule type" value="Genomic_DNA"/>
</dbReference>
<protein>
    <submittedName>
        <fullName evidence="1">Uncharacterized protein</fullName>
    </submittedName>
</protein>
<dbReference type="Proteomes" id="UP000020467">
    <property type="component" value="Unassembled WGS sequence"/>
</dbReference>
<dbReference type="KEGG" id="cfj:CFIO01_08187"/>
<sequence>MLLALSRRRRTLITEAREQYGSGKKSSSSLDPDSEHCEHVWQLSAGVDSATSFPTLRFSGLALPLSGAPPSFPPPNSSKQTCGHWTWLPCEARFETTLTVYAFPICAANDNCSWCRRVHFRNLHLPPRDPFAV</sequence>
<name>A0A010R0L3_9PEZI</name>
<organism evidence="1 2">
    <name type="scientific">Colletotrichum fioriniae PJ7</name>
    <dbReference type="NCBI Taxonomy" id="1445577"/>
    <lineage>
        <taxon>Eukaryota</taxon>
        <taxon>Fungi</taxon>
        <taxon>Dikarya</taxon>
        <taxon>Ascomycota</taxon>
        <taxon>Pezizomycotina</taxon>
        <taxon>Sordariomycetes</taxon>
        <taxon>Hypocreomycetidae</taxon>
        <taxon>Glomerellales</taxon>
        <taxon>Glomerellaceae</taxon>
        <taxon>Colletotrichum</taxon>
        <taxon>Colletotrichum acutatum species complex</taxon>
    </lineage>
</organism>